<protein>
    <recommendedName>
        <fullName evidence="3">HECT-type E3 ubiquitin transferase</fullName>
        <ecNumber evidence="3">2.3.2.26</ecNumber>
    </recommendedName>
</protein>
<keyword evidence="5 6" id="KW-0833">Ubl conjugation pathway</keyword>
<reference evidence="9" key="1">
    <citation type="submission" date="2021-12" db="EMBL/GenBank/DDBJ databases">
        <title>Prjna785345.</title>
        <authorList>
            <person name="Rujirawat T."/>
            <person name="Krajaejun T."/>
        </authorList>
    </citation>
    <scope>NUCLEOTIDE SEQUENCE</scope>
    <source>
        <strain evidence="9">Pi057C3</strain>
    </source>
</reference>
<dbReference type="PROSITE" id="PS50237">
    <property type="entry name" value="HECT"/>
    <property type="match status" value="1"/>
</dbReference>
<keyword evidence="10" id="KW-1185">Reference proteome</keyword>
<dbReference type="Gene3D" id="3.90.1750.10">
    <property type="entry name" value="Hect, E3 ligase catalytic domains"/>
    <property type="match status" value="1"/>
</dbReference>
<dbReference type="FunFam" id="3.30.2160.10:FF:000001">
    <property type="entry name" value="E3 ubiquitin-protein ligase NEDD4-like"/>
    <property type="match status" value="1"/>
</dbReference>
<keyword evidence="7" id="KW-0472">Membrane</keyword>
<sequence>MAGAGDVALAVGSAAVLVLAFLLSWLRDRCFLRQHLQWAELHAPLRPDVTEIRLDATLRRLRIHFEHDVGIDAGGVYREWFLLLCEQLVAPSTGVFRCVDTGDQVFYLNPHSRHILGDNHLAHFFATGRFLGRALLEGNVTGFHLALPLLKIILGQPVSLSDLEFFDPETYRNLVWLLEHDGVDALGLDFSVCEQLTTADGSTQTVVVDLIPNGRDVEVTDANKAEFVDRKFRYMVFESVSSQLYALLKGVYEVVPPEMLMLFDAEELDYVLSGSDEIDVEDWKRNSKWTMDLIDHPVIEWFWELVREMSNEYRRRLLVFSTGSSRVPLAGFSALTSYDGRLCPFTLKGIDVSESEYIRSHACFNRLDLPLYDSKQTLKTVLYGVLNTEMHGFTTQ</sequence>
<evidence type="ECO:0000256" key="3">
    <source>
        <dbReference type="ARBA" id="ARBA00012485"/>
    </source>
</evidence>
<dbReference type="CDD" id="cd00078">
    <property type="entry name" value="HECTc"/>
    <property type="match status" value="1"/>
</dbReference>
<dbReference type="GO" id="GO:0061630">
    <property type="term" value="F:ubiquitin protein ligase activity"/>
    <property type="evidence" value="ECO:0007669"/>
    <property type="project" value="UniProtKB-EC"/>
</dbReference>
<dbReference type="Pfam" id="PF00632">
    <property type="entry name" value="HECT"/>
    <property type="match status" value="1"/>
</dbReference>
<dbReference type="AlphaFoldDB" id="A0AAD5M124"/>
<evidence type="ECO:0000313" key="9">
    <source>
        <dbReference type="EMBL" id="KAJ0398509.1"/>
    </source>
</evidence>
<evidence type="ECO:0000256" key="6">
    <source>
        <dbReference type="PROSITE-ProRule" id="PRU00104"/>
    </source>
</evidence>
<dbReference type="GO" id="GO:0005737">
    <property type="term" value="C:cytoplasm"/>
    <property type="evidence" value="ECO:0007669"/>
    <property type="project" value="TreeGrafter"/>
</dbReference>
<dbReference type="InterPro" id="IPR000569">
    <property type="entry name" value="HECT_dom"/>
</dbReference>
<accession>A0AAD5M124</accession>
<feature type="domain" description="HECT" evidence="8">
    <location>
        <begin position="50"/>
        <end position="396"/>
    </location>
</feature>
<evidence type="ECO:0000256" key="4">
    <source>
        <dbReference type="ARBA" id="ARBA00022679"/>
    </source>
</evidence>
<comment type="pathway">
    <text evidence="2">Protein modification; protein ubiquitination.</text>
</comment>
<dbReference type="EC" id="2.3.2.26" evidence="3"/>
<evidence type="ECO:0000256" key="2">
    <source>
        <dbReference type="ARBA" id="ARBA00004906"/>
    </source>
</evidence>
<evidence type="ECO:0000313" key="10">
    <source>
        <dbReference type="Proteomes" id="UP001209570"/>
    </source>
</evidence>
<dbReference type="SUPFAM" id="SSF56204">
    <property type="entry name" value="Hect, E3 ligase catalytic domain"/>
    <property type="match status" value="1"/>
</dbReference>
<feature type="active site" description="Glycyl thioester intermediate" evidence="6">
    <location>
        <position position="363"/>
    </location>
</feature>
<dbReference type="EMBL" id="JAKCXM010000213">
    <property type="protein sequence ID" value="KAJ0398509.1"/>
    <property type="molecule type" value="Genomic_DNA"/>
</dbReference>
<dbReference type="GO" id="GO:0006511">
    <property type="term" value="P:ubiquitin-dependent protein catabolic process"/>
    <property type="evidence" value="ECO:0007669"/>
    <property type="project" value="TreeGrafter"/>
</dbReference>
<evidence type="ECO:0000259" key="8">
    <source>
        <dbReference type="PROSITE" id="PS50237"/>
    </source>
</evidence>
<evidence type="ECO:0000256" key="5">
    <source>
        <dbReference type="ARBA" id="ARBA00022786"/>
    </source>
</evidence>
<organism evidence="9 10">
    <name type="scientific">Pythium insidiosum</name>
    <name type="common">Pythiosis disease agent</name>
    <dbReference type="NCBI Taxonomy" id="114742"/>
    <lineage>
        <taxon>Eukaryota</taxon>
        <taxon>Sar</taxon>
        <taxon>Stramenopiles</taxon>
        <taxon>Oomycota</taxon>
        <taxon>Peronosporomycetes</taxon>
        <taxon>Pythiales</taxon>
        <taxon>Pythiaceae</taxon>
        <taxon>Pythium</taxon>
    </lineage>
</organism>
<name>A0AAD5M124_PYTIN</name>
<dbReference type="Proteomes" id="UP001209570">
    <property type="component" value="Unassembled WGS sequence"/>
</dbReference>
<keyword evidence="7" id="KW-0812">Transmembrane</keyword>
<evidence type="ECO:0000256" key="1">
    <source>
        <dbReference type="ARBA" id="ARBA00000885"/>
    </source>
</evidence>
<dbReference type="Gene3D" id="3.30.2160.10">
    <property type="entry name" value="Hect, E3 ligase catalytic domain"/>
    <property type="match status" value="1"/>
</dbReference>
<comment type="caution">
    <text evidence="9">The sequence shown here is derived from an EMBL/GenBank/DDBJ whole genome shotgun (WGS) entry which is preliminary data.</text>
</comment>
<comment type="catalytic activity">
    <reaction evidence="1">
        <text>S-ubiquitinyl-[E2 ubiquitin-conjugating enzyme]-L-cysteine + [acceptor protein]-L-lysine = [E2 ubiquitin-conjugating enzyme]-L-cysteine + N(6)-ubiquitinyl-[acceptor protein]-L-lysine.</text>
        <dbReference type="EC" id="2.3.2.26"/>
    </reaction>
</comment>
<feature type="transmembrane region" description="Helical" evidence="7">
    <location>
        <begin position="7"/>
        <end position="26"/>
    </location>
</feature>
<dbReference type="SMART" id="SM00119">
    <property type="entry name" value="HECTc"/>
    <property type="match status" value="1"/>
</dbReference>
<dbReference type="PANTHER" id="PTHR11254:SF440">
    <property type="entry name" value="E3 UBIQUITIN-PROTEIN LIGASE NEDD-4"/>
    <property type="match status" value="1"/>
</dbReference>
<dbReference type="FunFam" id="3.30.2410.10:FF:000009">
    <property type="entry name" value="Probable E3 ubiquitin-protein ligase HECTD2"/>
    <property type="match status" value="1"/>
</dbReference>
<dbReference type="InterPro" id="IPR035983">
    <property type="entry name" value="Hect_E3_ubiquitin_ligase"/>
</dbReference>
<dbReference type="Gene3D" id="3.30.2410.10">
    <property type="entry name" value="Hect, E3 ligase catalytic domain"/>
    <property type="match status" value="1"/>
</dbReference>
<keyword evidence="4" id="KW-0808">Transferase</keyword>
<evidence type="ECO:0000256" key="7">
    <source>
        <dbReference type="SAM" id="Phobius"/>
    </source>
</evidence>
<dbReference type="GO" id="GO:0016567">
    <property type="term" value="P:protein ubiquitination"/>
    <property type="evidence" value="ECO:0007669"/>
    <property type="project" value="TreeGrafter"/>
</dbReference>
<proteinExistence type="predicted"/>
<gene>
    <name evidence="9" type="ORF">P43SY_004088</name>
</gene>
<keyword evidence="7" id="KW-1133">Transmembrane helix</keyword>
<dbReference type="PANTHER" id="PTHR11254">
    <property type="entry name" value="HECT DOMAIN UBIQUITIN-PROTEIN LIGASE"/>
    <property type="match status" value="1"/>
</dbReference>
<dbReference type="InterPro" id="IPR050409">
    <property type="entry name" value="E3_ubiq-protein_ligase"/>
</dbReference>